<dbReference type="InterPro" id="IPR000184">
    <property type="entry name" value="Bac_surfAg_D15"/>
</dbReference>
<keyword evidence="3" id="KW-0732">Signal</keyword>
<evidence type="ECO:0000256" key="1">
    <source>
        <dbReference type="ARBA" id="ARBA00004370"/>
    </source>
</evidence>
<dbReference type="Proteomes" id="UP000198850">
    <property type="component" value="Unassembled WGS sequence"/>
</dbReference>
<dbReference type="Gene3D" id="2.40.160.50">
    <property type="entry name" value="membrane protein fhac: a member of the omp85/tpsb transporter family"/>
    <property type="match status" value="1"/>
</dbReference>
<dbReference type="AlphaFoldDB" id="A0A1H4BH28"/>
<evidence type="ECO:0000313" key="6">
    <source>
        <dbReference type="Proteomes" id="UP000198850"/>
    </source>
</evidence>
<feature type="domain" description="Bacterial surface antigen (D15)" evidence="4">
    <location>
        <begin position="605"/>
        <end position="824"/>
    </location>
</feature>
<accession>A0A1H4BH28</accession>
<dbReference type="EMBL" id="FNRA01000003">
    <property type="protein sequence ID" value="SEA47430.1"/>
    <property type="molecule type" value="Genomic_DNA"/>
</dbReference>
<organism evidence="5 6">
    <name type="scientific">Pedobacter hartonius</name>
    <dbReference type="NCBI Taxonomy" id="425514"/>
    <lineage>
        <taxon>Bacteria</taxon>
        <taxon>Pseudomonadati</taxon>
        <taxon>Bacteroidota</taxon>
        <taxon>Sphingobacteriia</taxon>
        <taxon>Sphingobacteriales</taxon>
        <taxon>Sphingobacteriaceae</taxon>
        <taxon>Pedobacter</taxon>
    </lineage>
</organism>
<name>A0A1H4BH28_9SPHI</name>
<dbReference type="GO" id="GO:0019867">
    <property type="term" value="C:outer membrane"/>
    <property type="evidence" value="ECO:0007669"/>
    <property type="project" value="InterPro"/>
</dbReference>
<evidence type="ECO:0000259" key="4">
    <source>
        <dbReference type="Pfam" id="PF01103"/>
    </source>
</evidence>
<feature type="signal peptide" evidence="3">
    <location>
        <begin position="1"/>
        <end position="20"/>
    </location>
</feature>
<dbReference type="RefSeq" id="WP_090555960.1">
    <property type="nucleotide sequence ID" value="NZ_FNRA01000003.1"/>
</dbReference>
<feature type="chain" id="PRO_5011485020" evidence="3">
    <location>
        <begin position="21"/>
        <end position="860"/>
    </location>
</feature>
<evidence type="ECO:0000256" key="2">
    <source>
        <dbReference type="ARBA" id="ARBA00023136"/>
    </source>
</evidence>
<dbReference type="STRING" id="425514.SAMN05443550_103345"/>
<comment type="subcellular location">
    <subcellularLocation>
        <location evidence="1">Membrane</location>
    </subcellularLocation>
</comment>
<keyword evidence="2" id="KW-0472">Membrane</keyword>
<reference evidence="5 6" key="1">
    <citation type="submission" date="2016-10" db="EMBL/GenBank/DDBJ databases">
        <authorList>
            <person name="de Groot N.N."/>
        </authorList>
    </citation>
    <scope>NUCLEOTIDE SEQUENCE [LARGE SCALE GENOMIC DNA]</scope>
    <source>
        <strain evidence="5 6">DSM 19033</strain>
    </source>
</reference>
<dbReference type="Pfam" id="PF01103">
    <property type="entry name" value="Omp85"/>
    <property type="match status" value="1"/>
</dbReference>
<dbReference type="OrthoDB" id="333971at2"/>
<keyword evidence="6" id="KW-1185">Reference proteome</keyword>
<protein>
    <submittedName>
        <fullName evidence="5">Surface antigen</fullName>
    </submittedName>
</protein>
<gene>
    <name evidence="5" type="ORF">SAMN05443550_103345</name>
</gene>
<proteinExistence type="predicted"/>
<sequence>MLKRLPLILLFTLFAEYVQAQNSARVKSSAGQNFSDSTVVKVHPVYADVSGTHKWFFGENYRKEWAASVKLPLIKISKLYGGLSPVKEGGGMQSKSLRLAAPDGMEYVMRSVEKTPDKLLPEGLRETFALDWVRDAMSGQHPFSALIVPPLADAVNVRHANPVIGVVAPDNALGEYNKEFSGMVVLLEEREPGGESDNTPKMIKELNEDNDHHFDGKQFLRARLLDLLIGDWDRHEDQWRWLDVKEGKDKIYEAIPRDRDQVFHVNQGLFPSIAALPWIDPLLGDFGPTLPGVKYSLFKTRFMKGFPDAQLSYTDYMQVVNDFVKAETDDVLEAGLKRMPVEVYRMRHEQLFSELKQRRDHIPAAMSGFYQFINRIVDIRTSDKNEKVTITDAPDRGTRVVINKIDKEGQVKDLLMDMTYQPDITKELRLYVAGGDDQVTVNTAASPIKLRVVGGEGNDLFDVKQAGRKVKVYDQKEHTQFTGDVKRLKTHLSADTLNNKFIATNLYNVWIPLATAALNKDDGFLLGLGARFVKKDGFRKLPYSSSQQIMVSHSFATDAFRIKYDGEWMQAIGKADITLQAFIQAPDNTMNFFGRGNETGLVKEGNYRRFYRTRFDTYQVDPALRWYVGNGNTISAGPSIQFYHLNFDDNDGRFINQQSLINSYDSATVNRDKAHVGFLVNFNANHRNSNFLPSEGYYFNVTLQGYTGLNHYSKSFMQIRPEFTYYQKLNSRGTIVLSDRVGGGVTVGDAAFYQSMFLGGQGNLLGYLQNRFAGEHMVYNNLQGRIKLFNVASYILPGQLGLTGFYDAGRVWEKGEHSDKWHQGTGGGIYFSPAGLTIIQVIAGHSNEGWYPFFSMNFRI</sequence>
<evidence type="ECO:0000256" key="3">
    <source>
        <dbReference type="SAM" id="SignalP"/>
    </source>
</evidence>
<evidence type="ECO:0000313" key="5">
    <source>
        <dbReference type="EMBL" id="SEA47430.1"/>
    </source>
</evidence>